<reference evidence="2 3" key="1">
    <citation type="submission" date="2017-12" db="EMBL/GenBank/DDBJ databases">
        <authorList>
            <consortium name="DOE Joint Genome Institute"/>
            <person name="Haridas S."/>
            <person name="Kjaerbolling I."/>
            <person name="Vesth T.C."/>
            <person name="Frisvad J.C."/>
            <person name="Nybo J.L."/>
            <person name="Theobald S."/>
            <person name="Kuo A."/>
            <person name="Bowyer P."/>
            <person name="Matsuda Y."/>
            <person name="Mondo S."/>
            <person name="Lyhne E.K."/>
            <person name="Kogle M.E."/>
            <person name="Clum A."/>
            <person name="Lipzen A."/>
            <person name="Salamov A."/>
            <person name="Ngan C.Y."/>
            <person name="Daum C."/>
            <person name="Chiniquy J."/>
            <person name="Barry K."/>
            <person name="LaButti K."/>
            <person name="Simmons B.A."/>
            <person name="Magnuson J.K."/>
            <person name="Mortensen U.H."/>
            <person name="Larsen T.O."/>
            <person name="Grigoriev I.V."/>
            <person name="Baker S.E."/>
            <person name="Andersen M.R."/>
            <person name="Nordberg H.P."/>
            <person name="Cantor M.N."/>
            <person name="Hua S.X."/>
        </authorList>
    </citation>
    <scope>NUCLEOTIDE SEQUENCE [LARGE SCALE GENOMIC DNA]</scope>
    <source>
        <strain evidence="2 3">CBS 102.13</strain>
    </source>
</reference>
<dbReference type="Proteomes" id="UP000234585">
    <property type="component" value="Unassembled WGS sequence"/>
</dbReference>
<gene>
    <name evidence="2" type="ORF">BDW47DRAFT_109906</name>
</gene>
<protein>
    <submittedName>
        <fullName evidence="2">Uncharacterized protein</fullName>
    </submittedName>
</protein>
<sequence length="264" mass="29813">MAVDLPTPWTKRNREEQPHRDRLEEGAAGLDSIDLLALSQDLRIIPIPEDGDDLETTAQKMEDLAKVAQGGNSLALSTGLKLAPPQPQNPEEIVMAEMTPQERTMYNAWKRSREPDRSSRDLLDPQLPRTFDWDANVAPAPTGARSHKKFAERAAAMDLVWGHEGATPEHAAWLTFHRPNLLPLVNVIAKVIRRTKHMKDHGPQSRGLSDMEAAELETIRQIVTVAERNRCRELERIRTMTRTIAESVTVIKSHKQYLKTETSE</sequence>
<evidence type="ECO:0000256" key="1">
    <source>
        <dbReference type="SAM" id="MobiDB-lite"/>
    </source>
</evidence>
<accession>A0A2I2F4Q9</accession>
<dbReference type="EMBL" id="KZ559159">
    <property type="protein sequence ID" value="PLB35642.1"/>
    <property type="molecule type" value="Genomic_DNA"/>
</dbReference>
<name>A0A2I2F4Q9_ASPCN</name>
<dbReference type="OrthoDB" id="4812032at2759"/>
<proteinExistence type="predicted"/>
<dbReference type="RefSeq" id="XP_024669654.1">
    <property type="nucleotide sequence ID" value="XM_024813585.1"/>
</dbReference>
<dbReference type="GeneID" id="36520745"/>
<feature type="region of interest" description="Disordered" evidence="1">
    <location>
        <begin position="1"/>
        <end position="27"/>
    </location>
</feature>
<organism evidence="2 3">
    <name type="scientific">Aspergillus candidus</name>
    <dbReference type="NCBI Taxonomy" id="41067"/>
    <lineage>
        <taxon>Eukaryota</taxon>
        <taxon>Fungi</taxon>
        <taxon>Dikarya</taxon>
        <taxon>Ascomycota</taxon>
        <taxon>Pezizomycotina</taxon>
        <taxon>Eurotiomycetes</taxon>
        <taxon>Eurotiomycetidae</taxon>
        <taxon>Eurotiales</taxon>
        <taxon>Aspergillaceae</taxon>
        <taxon>Aspergillus</taxon>
        <taxon>Aspergillus subgen. Circumdati</taxon>
    </lineage>
</organism>
<keyword evidence="3" id="KW-1185">Reference proteome</keyword>
<evidence type="ECO:0000313" key="3">
    <source>
        <dbReference type="Proteomes" id="UP000234585"/>
    </source>
</evidence>
<feature type="compositionally biased region" description="Basic and acidic residues" evidence="1">
    <location>
        <begin position="12"/>
        <end position="25"/>
    </location>
</feature>
<evidence type="ECO:0000313" key="2">
    <source>
        <dbReference type="EMBL" id="PLB35642.1"/>
    </source>
</evidence>
<dbReference type="AlphaFoldDB" id="A0A2I2F4Q9"/>